<evidence type="ECO:0000313" key="2">
    <source>
        <dbReference type="Proteomes" id="UP000032746"/>
    </source>
</evidence>
<organism evidence="1 2">
    <name type="scientific">Acinetobacter baumannii</name>
    <dbReference type="NCBI Taxonomy" id="470"/>
    <lineage>
        <taxon>Bacteria</taxon>
        <taxon>Pseudomonadati</taxon>
        <taxon>Pseudomonadota</taxon>
        <taxon>Gammaproteobacteria</taxon>
        <taxon>Moraxellales</taxon>
        <taxon>Moraxellaceae</taxon>
        <taxon>Acinetobacter</taxon>
        <taxon>Acinetobacter calcoaceticus/baumannii complex</taxon>
    </lineage>
</organism>
<gene>
    <name evidence="1" type="ORF">ABUW_1392</name>
</gene>
<dbReference type="EMBL" id="CP008706">
    <property type="protein sequence ID" value="AKA31136.1"/>
    <property type="molecule type" value="Genomic_DNA"/>
</dbReference>
<proteinExistence type="predicted"/>
<dbReference type="InterPro" id="IPR018330">
    <property type="entry name" value="RecT_fam"/>
</dbReference>
<dbReference type="PATRIC" id="fig|470.1345.peg.1351"/>
<evidence type="ECO:0000313" key="1">
    <source>
        <dbReference type="EMBL" id="AKA31136.1"/>
    </source>
</evidence>
<dbReference type="RefSeq" id="WP_001102487.1">
    <property type="nucleotide sequence ID" value="NZ_CAUZGQ010000040.1"/>
</dbReference>
<protein>
    <submittedName>
        <fullName evidence="1">Bacteriophage lambda-Bet</fullName>
    </submittedName>
</protein>
<dbReference type="InterPro" id="IPR010183">
    <property type="entry name" value="Phage_lambda_Bet"/>
</dbReference>
<sequence>MNVPVQNNIVQAQMHKVALAFDMVDVDPEQLKKTLTDTVFKGANDVQLVSLLIVANQYKLNPFTKEIYAFPAKGGGIVPVVGVDGWARIINDNPVCDGIQFEQDDESCTCKIFRKDRNHPTVVTEYLSECQGNSEPWKKYPKRMLRHKALIQCARVAFGFSGIYDEDEARRIDDCQTSTVKTVSSDVPQGYEAYEQQHLDTMRALAMEGTEALQTGYAELPQGDCKKYFWTKHSASLKEAAQHADQPQGQVYEHSPA</sequence>
<name>A0A0D5YHB3_ACIBA</name>
<reference evidence="2" key="2">
    <citation type="submission" date="2015-03" db="EMBL/GenBank/DDBJ databases">
        <authorList>
            <person name="Gallagher L.A."/>
            <person name="Hayden H.S."/>
            <person name="Weiss E.J."/>
            <person name="Hager K.R."/>
            <person name="Ramage E."/>
            <person name="Radey M.R."/>
            <person name="Bydalek R."/>
            <person name="Manoil C."/>
            <person name="Miller S.I."/>
            <person name="Brittnacher M.J."/>
        </authorList>
    </citation>
    <scope>NUCLEOTIDE SEQUENCE [LARGE SCALE GENOMIC DNA]</scope>
    <source>
        <strain evidence="2">AB5075-UW</strain>
    </source>
</reference>
<dbReference type="Pfam" id="PF03837">
    <property type="entry name" value="RecT"/>
    <property type="match status" value="1"/>
</dbReference>
<accession>A0A0D5YHB3</accession>
<dbReference type="AlphaFoldDB" id="A0A0D5YHB3"/>
<dbReference type="NCBIfam" id="TIGR01913">
    <property type="entry name" value="bet_lambda"/>
    <property type="match status" value="1"/>
</dbReference>
<dbReference type="GO" id="GO:0006310">
    <property type="term" value="P:DNA recombination"/>
    <property type="evidence" value="ECO:0007669"/>
    <property type="project" value="InterPro"/>
</dbReference>
<dbReference type="GO" id="GO:0003677">
    <property type="term" value="F:DNA binding"/>
    <property type="evidence" value="ECO:0007669"/>
    <property type="project" value="InterPro"/>
</dbReference>
<dbReference type="Proteomes" id="UP000032746">
    <property type="component" value="Chromosome"/>
</dbReference>
<reference evidence="1 2" key="1">
    <citation type="journal article" date="2015" name="J. Bacteriol.">
        <title>Resources for Genetic and Genomic Analysis of Emerging Pathogen Acinetobacter baumannii.</title>
        <authorList>
            <person name="Gallagher L.A."/>
            <person name="Ramage E."/>
            <person name="Weiss E.J."/>
            <person name="Radey M."/>
            <person name="Hayden H.S."/>
            <person name="Held K.G."/>
            <person name="Huse H.K."/>
            <person name="Zurawski D.V."/>
            <person name="Brittnacher M.J."/>
            <person name="Manoil C."/>
        </authorList>
    </citation>
    <scope>NUCLEOTIDE SEQUENCE [LARGE SCALE GENOMIC DNA]</scope>
    <source>
        <strain evidence="1 2">AB5075-UW</strain>
    </source>
</reference>